<dbReference type="PRINTS" id="PR00359">
    <property type="entry name" value="BP450"/>
</dbReference>
<proteinExistence type="inferred from homology"/>
<feature type="region of interest" description="Disordered" evidence="2">
    <location>
        <begin position="403"/>
        <end position="444"/>
    </location>
</feature>
<dbReference type="InterPro" id="IPR036396">
    <property type="entry name" value="Cyt_P450_sf"/>
</dbReference>
<accession>A0ABS4TKX4</accession>
<dbReference type="PANTHER" id="PTHR46696">
    <property type="entry name" value="P450, PUTATIVE (EUROFUNG)-RELATED"/>
    <property type="match status" value="1"/>
</dbReference>
<reference evidence="3 4" key="1">
    <citation type="submission" date="2021-03" db="EMBL/GenBank/DDBJ databases">
        <title>Sequencing the genomes of 1000 actinobacteria strains.</title>
        <authorList>
            <person name="Klenk H.-P."/>
        </authorList>
    </citation>
    <scope>NUCLEOTIDE SEQUENCE [LARGE SCALE GENOMIC DNA]</scope>
    <source>
        <strain evidence="3 4">DSM 46670</strain>
    </source>
</reference>
<dbReference type="InterPro" id="IPR002397">
    <property type="entry name" value="Cyt_P450_B"/>
</dbReference>
<evidence type="ECO:0000256" key="2">
    <source>
        <dbReference type="SAM" id="MobiDB-lite"/>
    </source>
</evidence>
<dbReference type="InterPro" id="IPR017972">
    <property type="entry name" value="Cyt_P450_CS"/>
</dbReference>
<comment type="similarity">
    <text evidence="1">Belongs to the cytochrome P450 family.</text>
</comment>
<protein>
    <submittedName>
        <fullName evidence="3">Cytochrome P450</fullName>
    </submittedName>
</protein>
<dbReference type="EMBL" id="JAGINW010000001">
    <property type="protein sequence ID" value="MBP2325072.1"/>
    <property type="molecule type" value="Genomic_DNA"/>
</dbReference>
<dbReference type="RefSeq" id="WP_307855275.1">
    <property type="nucleotide sequence ID" value="NZ_JAGINW010000001.1"/>
</dbReference>
<gene>
    <name evidence="3" type="ORF">JOF56_005457</name>
</gene>
<evidence type="ECO:0000313" key="4">
    <source>
        <dbReference type="Proteomes" id="UP001519332"/>
    </source>
</evidence>
<evidence type="ECO:0000313" key="3">
    <source>
        <dbReference type="EMBL" id="MBP2325072.1"/>
    </source>
</evidence>
<dbReference type="SUPFAM" id="SSF48264">
    <property type="entry name" value="Cytochrome P450"/>
    <property type="match status" value="1"/>
</dbReference>
<comment type="caution">
    <text evidence="3">The sequence shown here is derived from an EMBL/GenBank/DDBJ whole genome shotgun (WGS) entry which is preliminary data.</text>
</comment>
<dbReference type="Gene3D" id="1.10.630.10">
    <property type="entry name" value="Cytochrome P450"/>
    <property type="match status" value="1"/>
</dbReference>
<evidence type="ECO:0000256" key="1">
    <source>
        <dbReference type="ARBA" id="ARBA00010617"/>
    </source>
</evidence>
<dbReference type="PROSITE" id="PS00086">
    <property type="entry name" value="CYTOCHROME_P450"/>
    <property type="match status" value="1"/>
</dbReference>
<name>A0ABS4TKX4_9PSEU</name>
<dbReference type="Proteomes" id="UP001519332">
    <property type="component" value="Unassembled WGS sequence"/>
</dbReference>
<dbReference type="PANTHER" id="PTHR46696:SF1">
    <property type="entry name" value="CYTOCHROME P450 YJIB-RELATED"/>
    <property type="match status" value="1"/>
</dbReference>
<dbReference type="CDD" id="cd20623">
    <property type="entry name" value="CYP_unk"/>
    <property type="match status" value="1"/>
</dbReference>
<organism evidence="3 4">
    <name type="scientific">Kibdelosporangium banguiense</name>
    <dbReference type="NCBI Taxonomy" id="1365924"/>
    <lineage>
        <taxon>Bacteria</taxon>
        <taxon>Bacillati</taxon>
        <taxon>Actinomycetota</taxon>
        <taxon>Actinomycetes</taxon>
        <taxon>Pseudonocardiales</taxon>
        <taxon>Pseudonocardiaceae</taxon>
        <taxon>Kibdelosporangium</taxon>
    </lineage>
</organism>
<keyword evidence="4" id="KW-1185">Reference proteome</keyword>
<sequence>MTSQAAPGQACPVQHGRMPLYGPEFAANPAETYQVLRQYGPVAPVELAPGVSASLVVGYDAALEVLRNPNTFPRNPLAWQEKMPADCPVLPMMMYRPNALFADGAAHARYRSAVTDSLARVDSNALRAEVERTADRLIARFGPRGEADLLAEYAGLLPLMMFNHLYGCPPELGERMVAGMRGIFDMIDPEKANAELTQAMLELIALKRSRPGQDVPSWMMAHPVQLSDEEVLHHLVLLMGAGTEPEQNLIANGIRLLLADDRFAGDLSGGSLPVEEALDEVLWTDPPMANYSASYPVQDTDFAGVRLPAAEPVVISFAAANNDPALANQQRSGNRAHLAWSAGQHSCPAQQQARLMASVAIEKLLDGLPDMRLAVAVDELAWRPGPFHRALTALPVRFTPVSVPVQPDETPGETPWNAPRAPMSSTRPDETSTPKAPNSPSEAPRRWWSFLAKWWRGR</sequence>